<keyword evidence="7 17" id="KW-0812">Transmembrane</keyword>
<dbReference type="GO" id="GO:0071972">
    <property type="term" value="F:peptidoglycan L,D-transpeptidase activity"/>
    <property type="evidence" value="ECO:0007669"/>
    <property type="project" value="TreeGrafter"/>
</dbReference>
<evidence type="ECO:0000256" key="10">
    <source>
        <dbReference type="ARBA" id="ARBA00022960"/>
    </source>
</evidence>
<evidence type="ECO:0000256" key="8">
    <source>
        <dbReference type="ARBA" id="ARBA00022729"/>
    </source>
</evidence>
<evidence type="ECO:0000256" key="11">
    <source>
        <dbReference type="ARBA" id="ARBA00022984"/>
    </source>
</evidence>
<keyword evidence="21" id="KW-1185">Reference proteome</keyword>
<evidence type="ECO:0000256" key="6">
    <source>
        <dbReference type="ARBA" id="ARBA00022645"/>
    </source>
</evidence>
<dbReference type="Gene3D" id="3.30.1390.30">
    <property type="entry name" value="Penicillin-binding protein 2a, domain 3"/>
    <property type="match status" value="1"/>
</dbReference>
<reference evidence="21" key="2">
    <citation type="journal article" date="2017" name="Genome Announc.">
        <title>Draft genome sequence of Paludibacter jiangxiensis NM7(T), a propionate-producing fermentative bacterium.</title>
        <authorList>
            <person name="Qiu Y.-L."/>
            <person name="Tourlousse D.M."/>
            <person name="Matsuura N."/>
            <person name="Ohashi A."/>
            <person name="Sekiguchi Y."/>
        </authorList>
    </citation>
    <scope>NUCLEOTIDE SEQUENCE [LARGE SCALE GENOMIC DNA]</scope>
    <source>
        <strain evidence="21">NM7</strain>
    </source>
</reference>
<keyword evidence="5" id="KW-1003">Cell membrane</keyword>
<evidence type="ECO:0000256" key="16">
    <source>
        <dbReference type="RuleBase" id="RU361140"/>
    </source>
</evidence>
<keyword evidence="10" id="KW-0133">Cell shape</keyword>
<dbReference type="FunFam" id="3.40.710.10:FF:000024">
    <property type="entry name" value="Penicillin-binding protein 2"/>
    <property type="match status" value="1"/>
</dbReference>
<evidence type="ECO:0000256" key="12">
    <source>
        <dbReference type="ARBA" id="ARBA00022989"/>
    </source>
</evidence>
<reference evidence="21" key="1">
    <citation type="submission" date="2016-04" db="EMBL/GenBank/DDBJ databases">
        <title>Draft genome sequence of Paludibacter jiangxiensis strain NM7.</title>
        <authorList>
            <person name="Qiu Y."/>
            <person name="Matsuura N."/>
            <person name="Ohashi A."/>
            <person name="Tourlousse M.D."/>
            <person name="Sekiguchi Y."/>
        </authorList>
    </citation>
    <scope>NUCLEOTIDE SEQUENCE [LARGE SCALE GENOMIC DNA]</scope>
    <source>
        <strain evidence="21">NM7</strain>
    </source>
</reference>
<feature type="domain" description="Penicillin-binding protein transpeptidase" evidence="18">
    <location>
        <begin position="260"/>
        <end position="580"/>
    </location>
</feature>
<evidence type="ECO:0000256" key="4">
    <source>
        <dbReference type="ARBA" id="ARBA00012865"/>
    </source>
</evidence>
<evidence type="ECO:0000256" key="15">
    <source>
        <dbReference type="ARBA" id="ARBA00023316"/>
    </source>
</evidence>
<keyword evidence="11" id="KW-0573">Peptidoglycan synthesis</keyword>
<sequence length="623" mass="69958">MINDELQNRKYVIGGLIALIILIFIARLLFLQVFTESYKESAEGNAFLKRTIFPPRGLIYDRFGKLLVYNRPSYDVMVTMKEVTSLDTMDFCNTLGITKEDFVDRMNEIKDKKINHNYSPFTPQVFVNQLLADDYARLMEKLYRFPGFSIQQRTIRDYAYKSAAHALGSIGEVSRTTIEKDDYYKMGDYIGITGLEKSYEEELRGEKGVQIMLRDSRGRIKGRYANGAYDEEPIPGKTLRLGLDIELQMLGERLMNGKRGSIVAIEPSTGEILAAVSSPTYDPTLMVGRQRSAMFKELNANPNKPLLDRTVMARYPPGSTFKVANALVLQQNNIINGGTRYPCHRGYTVGHFHLACHAHASPLDLYGAIANSCNAYFCAGLRAMLDNDKYKNITEAFNIWRSDIMTFGFGKKLGVDLPHENGGNVPTTKAYDRVHGKGRWRSLNVVSISIGQGEVVATAMQIANLCANVANRGYWITPHMVKYIENQPIPEKFKEKHTTAIEKRYYDVCVRGMEMAILGGTAKGGQIPGIEVCGKTGTAQDPPRKDHSVFMGFAPKVHPKIAIMCIVENSGFGATYAVPISSLMIEFYLRRKISPQRQELLDRMASTVLIHNYGTQNKISTDN</sequence>
<evidence type="ECO:0000256" key="3">
    <source>
        <dbReference type="ARBA" id="ARBA00007898"/>
    </source>
</evidence>
<dbReference type="RefSeq" id="WP_068705943.1">
    <property type="nucleotide sequence ID" value="NZ_BDCR01000004.1"/>
</dbReference>
<dbReference type="STRING" id="681398.PJIAN_4681"/>
<evidence type="ECO:0000313" key="20">
    <source>
        <dbReference type="EMBL" id="GAT64132.1"/>
    </source>
</evidence>
<keyword evidence="9 16" id="KW-0378">Hydrolase</keyword>
<evidence type="ECO:0000256" key="2">
    <source>
        <dbReference type="ARBA" id="ARBA00004236"/>
    </source>
</evidence>
<accession>A0A161LXD2</accession>
<evidence type="ECO:0000256" key="13">
    <source>
        <dbReference type="ARBA" id="ARBA00023136"/>
    </source>
</evidence>
<keyword evidence="8" id="KW-0732">Signal</keyword>
<dbReference type="Gene3D" id="3.40.710.10">
    <property type="entry name" value="DD-peptidase/beta-lactamase superfamily"/>
    <property type="match status" value="1"/>
</dbReference>
<evidence type="ECO:0000256" key="7">
    <source>
        <dbReference type="ARBA" id="ARBA00022692"/>
    </source>
</evidence>
<dbReference type="OrthoDB" id="9766847at2"/>
<keyword evidence="12 17" id="KW-1133">Transmembrane helix</keyword>
<dbReference type="GO" id="GO:0017001">
    <property type="term" value="P:antibiotic catabolic process"/>
    <property type="evidence" value="ECO:0007669"/>
    <property type="project" value="InterPro"/>
</dbReference>
<feature type="transmembrane region" description="Helical" evidence="17">
    <location>
        <begin position="12"/>
        <end position="34"/>
    </location>
</feature>
<dbReference type="InterPro" id="IPR005311">
    <property type="entry name" value="PBP_dimer"/>
</dbReference>
<evidence type="ECO:0000313" key="21">
    <source>
        <dbReference type="Proteomes" id="UP000076586"/>
    </source>
</evidence>
<comment type="similarity">
    <text evidence="3 16">Belongs to the class-D beta-lactamase family.</text>
</comment>
<dbReference type="GO" id="GO:0009252">
    <property type="term" value="P:peptidoglycan biosynthetic process"/>
    <property type="evidence" value="ECO:0007669"/>
    <property type="project" value="UniProtKB-KW"/>
</dbReference>
<dbReference type="GO" id="GO:0008800">
    <property type="term" value="F:beta-lactamase activity"/>
    <property type="evidence" value="ECO:0007669"/>
    <property type="project" value="UniProtKB-UniRule"/>
</dbReference>
<dbReference type="PROSITE" id="PS00337">
    <property type="entry name" value="BETA_LACTAMASE_D"/>
    <property type="match status" value="1"/>
</dbReference>
<keyword evidence="15" id="KW-0961">Cell wall biogenesis/degradation</keyword>
<dbReference type="Pfam" id="PF03717">
    <property type="entry name" value="PBP_dimer"/>
    <property type="match status" value="1"/>
</dbReference>
<dbReference type="GO" id="GO:0071555">
    <property type="term" value="P:cell wall organization"/>
    <property type="evidence" value="ECO:0007669"/>
    <property type="project" value="UniProtKB-KW"/>
</dbReference>
<evidence type="ECO:0000256" key="9">
    <source>
        <dbReference type="ARBA" id="ARBA00022801"/>
    </source>
</evidence>
<dbReference type="GO" id="GO:0008360">
    <property type="term" value="P:regulation of cell shape"/>
    <property type="evidence" value="ECO:0007669"/>
    <property type="project" value="UniProtKB-KW"/>
</dbReference>
<dbReference type="EMBL" id="BDCR01000004">
    <property type="protein sequence ID" value="GAT64132.1"/>
    <property type="molecule type" value="Genomic_DNA"/>
</dbReference>
<dbReference type="InterPro" id="IPR012338">
    <property type="entry name" value="Beta-lactam/transpept-like"/>
</dbReference>
<dbReference type="Gene3D" id="3.90.1310.10">
    <property type="entry name" value="Penicillin-binding protein 2a (Domain 2)"/>
    <property type="match status" value="1"/>
</dbReference>
<keyword evidence="13 17" id="KW-0472">Membrane</keyword>
<dbReference type="PANTHER" id="PTHR30627:SF2">
    <property type="entry name" value="PEPTIDOGLYCAN D,D-TRANSPEPTIDASE MRDA"/>
    <property type="match status" value="1"/>
</dbReference>
<evidence type="ECO:0000259" key="18">
    <source>
        <dbReference type="Pfam" id="PF00905"/>
    </source>
</evidence>
<dbReference type="InterPro" id="IPR001460">
    <property type="entry name" value="PCN-bd_Tpept"/>
</dbReference>
<dbReference type="Pfam" id="PF00905">
    <property type="entry name" value="Transpeptidase"/>
    <property type="match status" value="1"/>
</dbReference>
<evidence type="ECO:0000256" key="1">
    <source>
        <dbReference type="ARBA" id="ARBA00004167"/>
    </source>
</evidence>
<evidence type="ECO:0000259" key="19">
    <source>
        <dbReference type="Pfam" id="PF03717"/>
    </source>
</evidence>
<comment type="caution">
    <text evidence="20">The sequence shown here is derived from an EMBL/GenBank/DDBJ whole genome shotgun (WGS) entry which is preliminary data.</text>
</comment>
<dbReference type="SUPFAM" id="SSF56601">
    <property type="entry name" value="beta-lactamase/transpeptidase-like"/>
    <property type="match status" value="1"/>
</dbReference>
<protein>
    <recommendedName>
        <fullName evidence="4 16">Beta-lactamase</fullName>
        <ecNumber evidence="4 16">3.5.2.6</ecNumber>
    </recommendedName>
</protein>
<dbReference type="GO" id="GO:0008658">
    <property type="term" value="F:penicillin binding"/>
    <property type="evidence" value="ECO:0007669"/>
    <property type="project" value="InterPro"/>
</dbReference>
<dbReference type="PANTHER" id="PTHR30627">
    <property type="entry name" value="PEPTIDOGLYCAN D,D-TRANSPEPTIDASE"/>
    <property type="match status" value="1"/>
</dbReference>
<evidence type="ECO:0000256" key="14">
    <source>
        <dbReference type="ARBA" id="ARBA00023251"/>
    </source>
</evidence>
<comment type="subcellular location">
    <subcellularLocation>
        <location evidence="2">Cell membrane</location>
    </subcellularLocation>
    <subcellularLocation>
        <location evidence="1">Membrane</location>
        <topology evidence="1">Single-pass membrane protein</topology>
    </subcellularLocation>
</comment>
<keyword evidence="14 16" id="KW-0046">Antibiotic resistance</keyword>
<name>A0A161LXD2_9BACT</name>
<dbReference type="SUPFAM" id="SSF56519">
    <property type="entry name" value="Penicillin binding protein dimerisation domain"/>
    <property type="match status" value="1"/>
</dbReference>
<organism evidence="20 21">
    <name type="scientific">Paludibacter jiangxiensis</name>
    <dbReference type="NCBI Taxonomy" id="681398"/>
    <lineage>
        <taxon>Bacteria</taxon>
        <taxon>Pseudomonadati</taxon>
        <taxon>Bacteroidota</taxon>
        <taxon>Bacteroidia</taxon>
        <taxon>Bacteroidales</taxon>
        <taxon>Paludibacteraceae</taxon>
        <taxon>Paludibacter</taxon>
    </lineage>
</organism>
<proteinExistence type="inferred from homology"/>
<evidence type="ECO:0000256" key="5">
    <source>
        <dbReference type="ARBA" id="ARBA00022475"/>
    </source>
</evidence>
<dbReference type="InterPro" id="IPR002137">
    <property type="entry name" value="Beta-lactam_class-D_AS"/>
</dbReference>
<comment type="catalytic activity">
    <reaction evidence="16">
        <text>a beta-lactam + H2O = a substituted beta-amino acid</text>
        <dbReference type="Rhea" id="RHEA:20401"/>
        <dbReference type="ChEBI" id="CHEBI:15377"/>
        <dbReference type="ChEBI" id="CHEBI:35627"/>
        <dbReference type="ChEBI" id="CHEBI:140347"/>
        <dbReference type="EC" id="3.5.2.6"/>
    </reaction>
</comment>
<keyword evidence="6" id="KW-0121">Carboxypeptidase</keyword>
<feature type="domain" description="Penicillin-binding protein dimerisation" evidence="19">
    <location>
        <begin position="52"/>
        <end position="221"/>
    </location>
</feature>
<dbReference type="EC" id="3.5.2.6" evidence="4 16"/>
<dbReference type="InterPro" id="IPR036138">
    <property type="entry name" value="PBP_dimer_sf"/>
</dbReference>
<dbReference type="AlphaFoldDB" id="A0A161LXD2"/>
<gene>
    <name evidence="20" type="ORF">PJIAN_4681</name>
</gene>
<keyword evidence="6" id="KW-0645">Protease</keyword>
<dbReference type="GO" id="GO:0005886">
    <property type="term" value="C:plasma membrane"/>
    <property type="evidence" value="ECO:0007669"/>
    <property type="project" value="UniProtKB-SubCell"/>
</dbReference>
<evidence type="ECO:0000256" key="17">
    <source>
        <dbReference type="SAM" id="Phobius"/>
    </source>
</evidence>
<dbReference type="Proteomes" id="UP000076586">
    <property type="component" value="Unassembled WGS sequence"/>
</dbReference>
<dbReference type="GO" id="GO:0046677">
    <property type="term" value="P:response to antibiotic"/>
    <property type="evidence" value="ECO:0007669"/>
    <property type="project" value="UniProtKB-UniRule"/>
</dbReference>
<dbReference type="InterPro" id="IPR050515">
    <property type="entry name" value="Beta-lactam/transpept"/>
</dbReference>